<dbReference type="InterPro" id="IPR043502">
    <property type="entry name" value="DNA/RNA_pol_sf"/>
</dbReference>
<accession>A0ABC9VVL2</accession>
<evidence type="ECO:0000259" key="1">
    <source>
        <dbReference type="PROSITE" id="PS50878"/>
    </source>
</evidence>
<name>A0ABC9VVL2_GRUJA</name>
<dbReference type="AlphaFoldDB" id="A0ABC9VVL2"/>
<dbReference type="Pfam" id="PF00078">
    <property type="entry name" value="RVT_1"/>
    <property type="match status" value="1"/>
</dbReference>
<evidence type="ECO:0000313" key="3">
    <source>
        <dbReference type="Proteomes" id="UP001623348"/>
    </source>
</evidence>
<proteinExistence type="predicted"/>
<dbReference type="InterPro" id="IPR000477">
    <property type="entry name" value="RT_dom"/>
</dbReference>
<dbReference type="PROSITE" id="PS50878">
    <property type="entry name" value="RT_POL"/>
    <property type="match status" value="1"/>
</dbReference>
<evidence type="ECO:0000313" key="2">
    <source>
        <dbReference type="EMBL" id="GAB0177258.1"/>
    </source>
</evidence>
<sequence length="251" mass="27864">MVSALLHHLDTHKSMGPDGIHPGVLRELAEVLTEPLSIIYQQPWLTGEVSKCDTHLQEGPEGGPGELQACQSDLSVEEVMEQILLSAITQHIQDNQALTPSQHGFMKGRSCLTNLISFYDKVTPLVDEGKVVNVVYLDFSKAFDTVFHSILLEKLAVHGLDGHMLCWVKNWLDGWTQRVVVNGVQSSWWPVTSGVLQGSVLGPVVFNIFINDLDKGIEGTLSQFADDTKLGRNVDLLEGRKALQKDLDRQW</sequence>
<dbReference type="EMBL" id="BAAFJT010000001">
    <property type="protein sequence ID" value="GAB0177258.1"/>
    <property type="molecule type" value="Genomic_DNA"/>
</dbReference>
<gene>
    <name evidence="2" type="ORF">GRJ2_000191000</name>
</gene>
<dbReference type="SUPFAM" id="SSF56672">
    <property type="entry name" value="DNA/RNA polymerases"/>
    <property type="match status" value="1"/>
</dbReference>
<dbReference type="PANTHER" id="PTHR33332">
    <property type="entry name" value="REVERSE TRANSCRIPTASE DOMAIN-CONTAINING PROTEIN"/>
    <property type="match status" value="1"/>
</dbReference>
<keyword evidence="3" id="KW-1185">Reference proteome</keyword>
<dbReference type="Proteomes" id="UP001623348">
    <property type="component" value="Unassembled WGS sequence"/>
</dbReference>
<comment type="caution">
    <text evidence="2">The sequence shown here is derived from an EMBL/GenBank/DDBJ whole genome shotgun (WGS) entry which is preliminary data.</text>
</comment>
<reference evidence="2 3" key="1">
    <citation type="submission" date="2024-06" db="EMBL/GenBank/DDBJ databases">
        <title>The draft genome of Grus japonensis, version 3.</title>
        <authorList>
            <person name="Nabeshima K."/>
            <person name="Suzuki S."/>
            <person name="Onuma M."/>
        </authorList>
    </citation>
    <scope>NUCLEOTIDE SEQUENCE [LARGE SCALE GENOMIC DNA]</scope>
    <source>
        <strain evidence="2 3">451A</strain>
    </source>
</reference>
<organism evidence="2 3">
    <name type="scientific">Grus japonensis</name>
    <name type="common">Japanese crane</name>
    <name type="synonym">Red-crowned crane</name>
    <dbReference type="NCBI Taxonomy" id="30415"/>
    <lineage>
        <taxon>Eukaryota</taxon>
        <taxon>Metazoa</taxon>
        <taxon>Chordata</taxon>
        <taxon>Craniata</taxon>
        <taxon>Vertebrata</taxon>
        <taxon>Euteleostomi</taxon>
        <taxon>Archelosauria</taxon>
        <taxon>Archosauria</taxon>
        <taxon>Dinosauria</taxon>
        <taxon>Saurischia</taxon>
        <taxon>Theropoda</taxon>
        <taxon>Coelurosauria</taxon>
        <taxon>Aves</taxon>
        <taxon>Neognathae</taxon>
        <taxon>Neoaves</taxon>
        <taxon>Gruiformes</taxon>
        <taxon>Gruidae</taxon>
        <taxon>Grus</taxon>
    </lineage>
</organism>
<protein>
    <submittedName>
        <fullName evidence="2">Mitochondrial enolase superfamily member 1</fullName>
    </submittedName>
</protein>
<feature type="domain" description="Reverse transcriptase" evidence="1">
    <location>
        <begin position="1"/>
        <end position="251"/>
    </location>
</feature>